<dbReference type="Proteomes" id="UP001239019">
    <property type="component" value="Unassembled WGS sequence"/>
</dbReference>
<keyword evidence="1" id="KW-0175">Coiled coil</keyword>
<evidence type="ECO:0000256" key="2">
    <source>
        <dbReference type="SAM" id="Phobius"/>
    </source>
</evidence>
<evidence type="ECO:0000313" key="4">
    <source>
        <dbReference type="Proteomes" id="UP001239019"/>
    </source>
</evidence>
<organism evidence="3 4">
    <name type="scientific">Natronospira bacteriovora</name>
    <dbReference type="NCBI Taxonomy" id="3069753"/>
    <lineage>
        <taxon>Bacteria</taxon>
        <taxon>Pseudomonadati</taxon>
        <taxon>Pseudomonadota</taxon>
        <taxon>Gammaproteobacteria</taxon>
        <taxon>Natronospirales</taxon>
        <taxon>Natronospiraceae</taxon>
        <taxon>Natronospira</taxon>
    </lineage>
</organism>
<evidence type="ECO:0000256" key="1">
    <source>
        <dbReference type="SAM" id="Coils"/>
    </source>
</evidence>
<proteinExistence type="predicted"/>
<protein>
    <recommendedName>
        <fullName evidence="5">Phage shock protein B</fullName>
    </recommendedName>
</protein>
<name>A0ABU0WBH8_9GAMM</name>
<dbReference type="RefSeq" id="WP_306728782.1">
    <property type="nucleotide sequence ID" value="NZ_JAVDDT010000006.1"/>
</dbReference>
<keyword evidence="2" id="KW-1133">Transmembrane helix</keyword>
<keyword evidence="4" id="KW-1185">Reference proteome</keyword>
<dbReference type="EMBL" id="JAVDDT010000006">
    <property type="protein sequence ID" value="MDQ2070290.1"/>
    <property type="molecule type" value="Genomic_DNA"/>
</dbReference>
<feature type="coiled-coil region" evidence="1">
    <location>
        <begin position="40"/>
        <end position="67"/>
    </location>
</feature>
<reference evidence="3 4" key="1">
    <citation type="submission" date="2023-08" db="EMBL/GenBank/DDBJ databases">
        <title>Whole-genome sequencing of halo(alkali)philic microorganisms from hypersaline lakes.</title>
        <authorList>
            <person name="Sorokin D.Y."/>
            <person name="Abbas B."/>
            <person name="Merkel A.Y."/>
        </authorList>
    </citation>
    <scope>NUCLEOTIDE SEQUENCE [LARGE SCALE GENOMIC DNA]</scope>
    <source>
        <strain evidence="3 4">AB-CW4</strain>
    </source>
</reference>
<evidence type="ECO:0000313" key="3">
    <source>
        <dbReference type="EMBL" id="MDQ2070290.1"/>
    </source>
</evidence>
<accession>A0ABU0WBH8</accession>
<sequence>MSIGIGPFEMVLFIVIAALGAGLIRDWMKERRRQPDDAAREALLAELEQLRRRVEALETIVTDGREDLRRRFSDLERSRF</sequence>
<feature type="transmembrane region" description="Helical" evidence="2">
    <location>
        <begin position="6"/>
        <end position="24"/>
    </location>
</feature>
<keyword evidence="2" id="KW-0812">Transmembrane</keyword>
<gene>
    <name evidence="3" type="ORF">RBH19_10400</name>
</gene>
<keyword evidence="2" id="KW-0472">Membrane</keyword>
<evidence type="ECO:0008006" key="5">
    <source>
        <dbReference type="Google" id="ProtNLM"/>
    </source>
</evidence>
<comment type="caution">
    <text evidence="3">The sequence shown here is derived from an EMBL/GenBank/DDBJ whole genome shotgun (WGS) entry which is preliminary data.</text>
</comment>